<proteinExistence type="predicted"/>
<dbReference type="SMART" id="SM00857">
    <property type="entry name" value="Resolvase"/>
    <property type="match status" value="1"/>
</dbReference>
<feature type="domain" description="Resolvase/invertase-type recombinase catalytic" evidence="6">
    <location>
        <begin position="2"/>
        <end position="149"/>
    </location>
</feature>
<geneLocation type="plasmid" evidence="8 9">
    <name>pDEIPE01</name>
</geneLocation>
<evidence type="ECO:0000256" key="1">
    <source>
        <dbReference type="ARBA" id="ARBA00022908"/>
    </source>
</evidence>
<name>L0A6H6_DEIPD</name>
<dbReference type="PROSITE" id="PS51737">
    <property type="entry name" value="RECOMBINASE_DNA_BIND"/>
    <property type="match status" value="1"/>
</dbReference>
<accession>L0A6H6</accession>
<dbReference type="Gene3D" id="3.40.50.1390">
    <property type="entry name" value="Resolvase, N-terminal catalytic domain"/>
    <property type="match status" value="1"/>
</dbReference>
<dbReference type="Gene3D" id="3.90.1750.20">
    <property type="entry name" value="Putative Large Serine Recombinase, Chain B, Domain 2"/>
    <property type="match status" value="1"/>
</dbReference>
<feature type="active site" description="O-(5'-phospho-DNA)-serine intermediate" evidence="4 5">
    <location>
        <position position="10"/>
    </location>
</feature>
<keyword evidence="8" id="KW-0614">Plasmid</keyword>
<dbReference type="GO" id="GO:0015074">
    <property type="term" value="P:DNA integration"/>
    <property type="evidence" value="ECO:0007669"/>
    <property type="project" value="UniProtKB-KW"/>
</dbReference>
<sequence length="719" mass="81839">MRVALYARVSSSRQVQTQTIEQQLERLQNTANERGHHVDADHIFRDDGLSGARLNRPGLDRLRDRVTQHDVDLVLITAPDRLARKYVHQMLLLEEFEKRGCTVEFIERPMSQDPHDQLLLQIRGAVSEYERSLIADRMRRGRLAKLKAGVLLPWTQPPFGYRVDPACPRDPAGVRLEPAEAELVQQLYDWYLEEGATFLAIIARLKHANIQSPKGKALWVPSTVRQVLCNPVYTGTTYGNRWEAIPARSRKSPFKPVGKSGQSHRQRPREEWVPIAVPAIVEQEVFDRVQSKLSLNQQRSRRNNTKHPYLLRGLVSCGRCRCSCPGRTTKSGQSYYACSLKTNYLRAAGNGVEICTARYTPAQQLDEIVWADLCAVLKQPDLIELALERRHGGAWLPQELQARQANLRAALSGLEGQRQRLLEAYLARVIELGEFERARMELDRKREQIEIQQRLVQVQVAQRQELAQLTDSLEGFCASVREGLEHADFDRKRLLVELLVDRVIVEEEHVEIRYAVPTSRDRPRVPFCQLRFDYFNRIGCVHHLPDLRRKRKERRDPGPVALPRCPNRRVFGIVLLSERDEGALGLLNGRGGIDRLRSAATALCSFQFTKASESRTMDHVDGAKLHLRLGEDGFDRLGKALQPVHASDEHIPHAPVLELGQHREPELGSLGFEGPQAQHLFGSFEVHADGRVDRSGSDQPVFADFDVQAVEVKTRIDRL</sequence>
<evidence type="ECO:0000256" key="4">
    <source>
        <dbReference type="PIRSR" id="PIRSR606118-50"/>
    </source>
</evidence>
<dbReference type="InterPro" id="IPR006118">
    <property type="entry name" value="Recombinase_CS"/>
</dbReference>
<dbReference type="InterPro" id="IPR025827">
    <property type="entry name" value="Zn_ribbon_recom_dom"/>
</dbReference>
<evidence type="ECO:0000256" key="5">
    <source>
        <dbReference type="PROSITE-ProRule" id="PRU10137"/>
    </source>
</evidence>
<dbReference type="InterPro" id="IPR006119">
    <property type="entry name" value="Resolv_N"/>
</dbReference>
<evidence type="ECO:0000259" key="6">
    <source>
        <dbReference type="PROSITE" id="PS51736"/>
    </source>
</evidence>
<dbReference type="InterPro" id="IPR038109">
    <property type="entry name" value="DNA_bind_recomb_sf"/>
</dbReference>
<dbReference type="EMBL" id="CP003383">
    <property type="protein sequence ID" value="AFZ69488.1"/>
    <property type="molecule type" value="Genomic_DNA"/>
</dbReference>
<gene>
    <name evidence="8" type="ordered locus">Deipe_4119</name>
</gene>
<keyword evidence="9" id="KW-1185">Reference proteome</keyword>
<keyword evidence="2" id="KW-0238">DNA-binding</keyword>
<evidence type="ECO:0000256" key="2">
    <source>
        <dbReference type="ARBA" id="ARBA00023125"/>
    </source>
</evidence>
<dbReference type="PROSITE" id="PS51736">
    <property type="entry name" value="RECOMBINASES_3"/>
    <property type="match status" value="1"/>
</dbReference>
<dbReference type="InterPro" id="IPR011109">
    <property type="entry name" value="DNA_bind_recombinase_dom"/>
</dbReference>
<keyword evidence="1" id="KW-0229">DNA integration</keyword>
<dbReference type="GO" id="GO:0003677">
    <property type="term" value="F:DNA binding"/>
    <property type="evidence" value="ECO:0007669"/>
    <property type="project" value="UniProtKB-KW"/>
</dbReference>
<dbReference type="PANTHER" id="PTHR30461">
    <property type="entry name" value="DNA-INVERTASE FROM LAMBDOID PROPHAGE"/>
    <property type="match status" value="1"/>
</dbReference>
<dbReference type="KEGG" id="dpd:Deipe_4119"/>
<dbReference type="PROSITE" id="PS00397">
    <property type="entry name" value="RECOMBINASES_1"/>
    <property type="match status" value="1"/>
</dbReference>
<dbReference type="Proteomes" id="UP000010467">
    <property type="component" value="Plasmid pDEIPE01"/>
</dbReference>
<reference evidence="9" key="1">
    <citation type="submission" date="2012-03" db="EMBL/GenBank/DDBJ databases">
        <title>Complete sequence of plasmid 1 of Deinococcus peraridilitoris DSM 19664.</title>
        <authorList>
            <person name="Lucas S."/>
            <person name="Copeland A."/>
            <person name="Lapidus A."/>
            <person name="Glavina del Rio T."/>
            <person name="Dalin E."/>
            <person name="Tice H."/>
            <person name="Bruce D."/>
            <person name="Goodwin L."/>
            <person name="Pitluck S."/>
            <person name="Peters L."/>
            <person name="Mikhailova N."/>
            <person name="Lu M."/>
            <person name="Kyrpides N."/>
            <person name="Mavromatis K."/>
            <person name="Ivanova N."/>
            <person name="Brettin T."/>
            <person name="Detter J.C."/>
            <person name="Han C."/>
            <person name="Larimer F."/>
            <person name="Land M."/>
            <person name="Hauser L."/>
            <person name="Markowitz V."/>
            <person name="Cheng J.-F."/>
            <person name="Hugenholtz P."/>
            <person name="Woyke T."/>
            <person name="Wu D."/>
            <person name="Pukall R."/>
            <person name="Steenblock K."/>
            <person name="Brambilla E."/>
            <person name="Klenk H.-P."/>
            <person name="Eisen J.A."/>
        </authorList>
    </citation>
    <scope>NUCLEOTIDE SEQUENCE [LARGE SCALE GENOMIC DNA]</scope>
    <source>
        <strain evidence="9">DSM 19664 / LMG 22246 / CIP 109416 / KR-200</strain>
        <plasmid evidence="9">Plasmid pDEIPE01</plasmid>
    </source>
</reference>
<dbReference type="CDD" id="cd00338">
    <property type="entry name" value="Ser_Recombinase"/>
    <property type="match status" value="1"/>
</dbReference>
<dbReference type="GO" id="GO:0000150">
    <property type="term" value="F:DNA strand exchange activity"/>
    <property type="evidence" value="ECO:0007669"/>
    <property type="project" value="InterPro"/>
</dbReference>
<dbReference type="Pfam" id="PF13408">
    <property type="entry name" value="Zn_ribbon_recom"/>
    <property type="match status" value="1"/>
</dbReference>
<protein>
    <submittedName>
        <fullName evidence="8">Site-specific recombinase, DNA invertase Pin</fullName>
    </submittedName>
</protein>
<evidence type="ECO:0000256" key="3">
    <source>
        <dbReference type="ARBA" id="ARBA00023172"/>
    </source>
</evidence>
<feature type="domain" description="Recombinase" evidence="7">
    <location>
        <begin position="158"/>
        <end position="299"/>
    </location>
</feature>
<dbReference type="InterPro" id="IPR036162">
    <property type="entry name" value="Resolvase-like_N_sf"/>
</dbReference>
<dbReference type="AlphaFoldDB" id="L0A6H6"/>
<evidence type="ECO:0000313" key="9">
    <source>
        <dbReference type="Proteomes" id="UP000010467"/>
    </source>
</evidence>
<dbReference type="Pfam" id="PF00239">
    <property type="entry name" value="Resolvase"/>
    <property type="match status" value="1"/>
</dbReference>
<dbReference type="InterPro" id="IPR050639">
    <property type="entry name" value="SSR_resolvase"/>
</dbReference>
<dbReference type="HOGENOM" id="CLU_010686_18_3_0"/>
<organism evidence="8 9">
    <name type="scientific">Deinococcus peraridilitoris (strain DSM 19664 / LMG 22246 / CIP 109416 / KR-200)</name>
    <dbReference type="NCBI Taxonomy" id="937777"/>
    <lineage>
        <taxon>Bacteria</taxon>
        <taxon>Thermotogati</taxon>
        <taxon>Deinococcota</taxon>
        <taxon>Deinococci</taxon>
        <taxon>Deinococcales</taxon>
        <taxon>Deinococcaceae</taxon>
        <taxon>Deinococcus</taxon>
    </lineage>
</organism>
<evidence type="ECO:0000259" key="7">
    <source>
        <dbReference type="PROSITE" id="PS51737"/>
    </source>
</evidence>
<evidence type="ECO:0000313" key="8">
    <source>
        <dbReference type="EMBL" id="AFZ69488.1"/>
    </source>
</evidence>
<dbReference type="SUPFAM" id="SSF53041">
    <property type="entry name" value="Resolvase-like"/>
    <property type="match status" value="1"/>
</dbReference>
<dbReference type="PATRIC" id="fig|937777.3.peg.4140"/>
<dbReference type="PANTHER" id="PTHR30461:SF23">
    <property type="entry name" value="DNA RECOMBINASE-RELATED"/>
    <property type="match status" value="1"/>
</dbReference>
<keyword evidence="3" id="KW-0233">DNA recombination</keyword>
<dbReference type="Pfam" id="PF07508">
    <property type="entry name" value="Recombinase"/>
    <property type="match status" value="1"/>
</dbReference>